<dbReference type="Pfam" id="PF01263">
    <property type="entry name" value="Aldose_epim"/>
    <property type="match status" value="1"/>
</dbReference>
<dbReference type="InterPro" id="IPR011013">
    <property type="entry name" value="Gal_mutarotase_sf_dom"/>
</dbReference>
<dbReference type="InterPro" id="IPR014718">
    <property type="entry name" value="GH-type_carb-bd"/>
</dbReference>
<dbReference type="GO" id="GO:0004034">
    <property type="term" value="F:aldose 1-epimerase activity"/>
    <property type="evidence" value="ECO:0007669"/>
    <property type="project" value="UniProtKB-EC"/>
</dbReference>
<proteinExistence type="inferred from homology"/>
<dbReference type="GO" id="GO:0030246">
    <property type="term" value="F:carbohydrate binding"/>
    <property type="evidence" value="ECO:0007669"/>
    <property type="project" value="InterPro"/>
</dbReference>
<name>A0A0M0KI01_ALKHA</name>
<dbReference type="SUPFAM" id="SSF74650">
    <property type="entry name" value="Galactose mutarotase-like"/>
    <property type="match status" value="1"/>
</dbReference>
<dbReference type="GO" id="GO:0033499">
    <property type="term" value="P:galactose catabolic process via UDP-galactose, Leloir pathway"/>
    <property type="evidence" value="ECO:0007669"/>
    <property type="project" value="TreeGrafter"/>
</dbReference>
<dbReference type="GO" id="GO:0005737">
    <property type="term" value="C:cytoplasm"/>
    <property type="evidence" value="ECO:0007669"/>
    <property type="project" value="TreeGrafter"/>
</dbReference>
<evidence type="ECO:0000256" key="8">
    <source>
        <dbReference type="PIRNR" id="PIRNR005096"/>
    </source>
</evidence>
<dbReference type="RefSeq" id="WP_053430731.1">
    <property type="nucleotide sequence ID" value="NZ_CP040441.1"/>
</dbReference>
<dbReference type="GeneID" id="87598274"/>
<dbReference type="InterPro" id="IPR015443">
    <property type="entry name" value="Aldose_1-epimerase"/>
</dbReference>
<dbReference type="PROSITE" id="PS00545">
    <property type="entry name" value="ALDOSE_1_EPIMERASE"/>
    <property type="match status" value="1"/>
</dbReference>
<dbReference type="AlphaFoldDB" id="A0A0M0KI01"/>
<dbReference type="PANTHER" id="PTHR10091">
    <property type="entry name" value="ALDOSE-1-EPIMERASE"/>
    <property type="match status" value="1"/>
</dbReference>
<evidence type="ECO:0000256" key="1">
    <source>
        <dbReference type="ARBA" id="ARBA00001614"/>
    </source>
</evidence>
<evidence type="ECO:0000256" key="2">
    <source>
        <dbReference type="ARBA" id="ARBA00005028"/>
    </source>
</evidence>
<dbReference type="PIRSF" id="PIRSF005096">
    <property type="entry name" value="GALM"/>
    <property type="match status" value="1"/>
</dbReference>
<dbReference type="UniPathway" id="UPA00242"/>
<comment type="caution">
    <text evidence="12">The sequence shown here is derived from an EMBL/GenBank/DDBJ whole genome shotgun (WGS) entry which is preliminary data.</text>
</comment>
<feature type="binding site" evidence="10">
    <location>
        <position position="252"/>
    </location>
    <ligand>
        <name>beta-D-galactose</name>
        <dbReference type="ChEBI" id="CHEBI:27667"/>
    </ligand>
</feature>
<dbReference type="CDD" id="cd09019">
    <property type="entry name" value="galactose_mutarotase_like"/>
    <property type="match status" value="1"/>
</dbReference>
<accession>A0A0M0KI01</accession>
<evidence type="ECO:0000256" key="9">
    <source>
        <dbReference type="PIRSR" id="PIRSR005096-1"/>
    </source>
</evidence>
<keyword evidence="7 8" id="KW-0119">Carbohydrate metabolism</keyword>
<dbReference type="PANTHER" id="PTHR10091:SF0">
    <property type="entry name" value="GALACTOSE MUTAROTASE"/>
    <property type="match status" value="1"/>
</dbReference>
<protein>
    <recommendedName>
        <fullName evidence="5 8">Aldose 1-epimerase</fullName>
        <ecNumber evidence="4 8">5.1.3.3</ecNumber>
    </recommendedName>
</protein>
<dbReference type="InterPro" id="IPR047215">
    <property type="entry name" value="Galactose_mutarotase-like"/>
</dbReference>
<comment type="similarity">
    <text evidence="3 8">Belongs to the aldose epimerase family.</text>
</comment>
<dbReference type="Gene3D" id="2.70.98.10">
    <property type="match status" value="1"/>
</dbReference>
<dbReference type="EC" id="5.1.3.3" evidence="4 8"/>
<reference evidence="12" key="1">
    <citation type="submission" date="2015-08" db="EMBL/GenBank/DDBJ databases">
        <title>Complete DNA Sequence of Pseudomonas syringae pv. actinidiae, the Causal Agent of Kiwifruit Canker Disease.</title>
        <authorList>
            <person name="Rikkerink E.H.A."/>
            <person name="Fineran P.C."/>
        </authorList>
    </citation>
    <scope>NUCLEOTIDE SEQUENCE</scope>
    <source>
        <strain evidence="12">DSM 13666</strain>
    </source>
</reference>
<comment type="pathway">
    <text evidence="2 8">Carbohydrate metabolism; hexose metabolism.</text>
</comment>
<dbReference type="InterPro" id="IPR018052">
    <property type="entry name" value="Ald1_epimerase_CS"/>
</dbReference>
<evidence type="ECO:0000256" key="3">
    <source>
        <dbReference type="ARBA" id="ARBA00006206"/>
    </source>
</evidence>
<evidence type="ECO:0000256" key="7">
    <source>
        <dbReference type="ARBA" id="ARBA00023277"/>
    </source>
</evidence>
<dbReference type="NCBIfam" id="NF008277">
    <property type="entry name" value="PRK11055.1"/>
    <property type="match status" value="1"/>
</dbReference>
<evidence type="ECO:0000313" key="12">
    <source>
        <dbReference type="EMBL" id="KOO38460.1"/>
    </source>
</evidence>
<dbReference type="EMBL" id="LILD01000001">
    <property type="protein sequence ID" value="KOO38460.1"/>
    <property type="molecule type" value="Genomic_DNA"/>
</dbReference>
<feature type="binding site" evidence="11">
    <location>
        <begin position="179"/>
        <end position="181"/>
    </location>
    <ligand>
        <name>beta-D-galactose</name>
        <dbReference type="ChEBI" id="CHEBI:27667"/>
    </ligand>
</feature>
<gene>
    <name evidence="12" type="ORF">AMD02_05985</name>
</gene>
<evidence type="ECO:0000256" key="4">
    <source>
        <dbReference type="ARBA" id="ARBA00013185"/>
    </source>
</evidence>
<feature type="active site" description="Proton donor" evidence="9">
    <location>
        <position position="179"/>
    </location>
</feature>
<comment type="catalytic activity">
    <reaction evidence="1 8">
        <text>alpha-D-glucose = beta-D-glucose</text>
        <dbReference type="Rhea" id="RHEA:10264"/>
        <dbReference type="ChEBI" id="CHEBI:15903"/>
        <dbReference type="ChEBI" id="CHEBI:17925"/>
        <dbReference type="EC" id="5.1.3.3"/>
    </reaction>
</comment>
<sequence>MQITTRIFAETNGESVRAFTMTNDHGMEVTCIEYGCIITELKTPDRHGNLENIVLGFDRMDDYEKHSQYFGAVIGRVAGRIANGEFMLDNQSYTLANNEGENHLHGGEKGFDKVVWKGETIDSQDEVGVEFSYISRDGEEGYPGTLSMSVRYMLNNDNELKVMYSGKADQKTLVNVTNHSYFNLSGNLKRDILEHELTLKSSQFLQLNDQLLPTGTVLDVVDTPFDFRNGRKIIDGTKATYEQNVIVGNGYDHPFKLDTNLQQEIRLVDEESGRCLEMETTEPCVVLYTGNALQEGVPIRGVRSRKYLALCLETQGFPDAIHHPDLPSIVLEEGEEYLSTTTYRFRTV</sequence>
<dbReference type="GO" id="GO:0006006">
    <property type="term" value="P:glucose metabolic process"/>
    <property type="evidence" value="ECO:0007669"/>
    <property type="project" value="TreeGrafter"/>
</dbReference>
<evidence type="ECO:0000256" key="11">
    <source>
        <dbReference type="PIRSR" id="PIRSR005096-3"/>
    </source>
</evidence>
<evidence type="ECO:0000256" key="10">
    <source>
        <dbReference type="PIRSR" id="PIRSR005096-2"/>
    </source>
</evidence>
<evidence type="ECO:0000256" key="6">
    <source>
        <dbReference type="ARBA" id="ARBA00023235"/>
    </source>
</evidence>
<dbReference type="PATRIC" id="fig|136160.3.peg.1495"/>
<evidence type="ECO:0000256" key="5">
    <source>
        <dbReference type="ARBA" id="ARBA00014165"/>
    </source>
</evidence>
<keyword evidence="6 8" id="KW-0413">Isomerase</keyword>
<feature type="active site" description="Proton acceptor" evidence="9">
    <location>
        <position position="313"/>
    </location>
</feature>
<dbReference type="InterPro" id="IPR008183">
    <property type="entry name" value="Aldose_1/G6P_1-epimerase"/>
</dbReference>
<accession>A0A4Y7WJT1</accession>
<organism evidence="12">
    <name type="scientific">Halalkalibacterium halodurans</name>
    <name type="common">Bacillus halodurans</name>
    <dbReference type="NCBI Taxonomy" id="86665"/>
    <lineage>
        <taxon>Bacteria</taxon>
        <taxon>Bacillati</taxon>
        <taxon>Bacillota</taxon>
        <taxon>Bacilli</taxon>
        <taxon>Bacillales</taxon>
        <taxon>Bacillaceae</taxon>
        <taxon>Halalkalibacterium (ex Joshi et al. 2022)</taxon>
    </lineage>
</organism>